<keyword evidence="4" id="KW-1185">Reference proteome</keyword>
<dbReference type="EMBL" id="JAGQFT010000130">
    <property type="protein sequence ID" value="MBR0563418.1"/>
    <property type="molecule type" value="Genomic_DNA"/>
</dbReference>
<dbReference type="RefSeq" id="WP_211927328.1">
    <property type="nucleotide sequence ID" value="NZ_JAGQFT020000001.1"/>
</dbReference>
<name>A0A8J7VXD3_9GAMM</name>
<evidence type="ECO:0000313" key="3">
    <source>
        <dbReference type="EMBL" id="MBS7455700.1"/>
    </source>
</evidence>
<evidence type="ECO:0008006" key="5">
    <source>
        <dbReference type="Google" id="ProtNLM"/>
    </source>
</evidence>
<proteinExistence type="predicted"/>
<evidence type="ECO:0000313" key="2">
    <source>
        <dbReference type="EMBL" id="MBR0563418.1"/>
    </source>
</evidence>
<evidence type="ECO:0000256" key="1">
    <source>
        <dbReference type="SAM" id="SignalP"/>
    </source>
</evidence>
<reference evidence="3 4" key="1">
    <citation type="journal article" date="2021" name="Microbiol. Resour. Announc.">
        <title>Draft Genome Sequence of Coralloluteibacterium stylophorae LMG 29479T.</title>
        <authorList>
            <person name="Karlyshev A.V."/>
            <person name="Kudryashova E.B."/>
            <person name="Ariskina E.V."/>
            <person name="Conroy A.P."/>
            <person name="Abidueva E.Y."/>
        </authorList>
    </citation>
    <scope>NUCLEOTIDE SEQUENCE [LARGE SCALE GENOMIC DNA]</scope>
    <source>
        <strain evidence="3 4">LMG 29479</strain>
    </source>
</reference>
<sequence length="202" mass="20740">MHAPTASTTPAPRAPVVAWSALAAILALGVAAPAVATDGGEASAPAYRALPAGEVAAAHAPGRFDACGIRFDLAPDQFPDAQGDDFVLFDQVDDGEVGAVLTCLASPPADPDAALRAYTQALAGSDTATETTLDTHGGRYRGLRRRATPDAGQPYEVDAWYLPSTSGGAMLMLFTTPGPVHVAARDAFRARLERTLATDAAP</sequence>
<protein>
    <recommendedName>
        <fullName evidence="5">Serine/threonine protein kinase</fullName>
    </recommendedName>
</protein>
<keyword evidence="1" id="KW-0732">Signal</keyword>
<accession>A0A8J7VXD3</accession>
<organism evidence="2">
    <name type="scientific">Coralloluteibacterium stylophorae</name>
    <dbReference type="NCBI Taxonomy" id="1776034"/>
    <lineage>
        <taxon>Bacteria</taxon>
        <taxon>Pseudomonadati</taxon>
        <taxon>Pseudomonadota</taxon>
        <taxon>Gammaproteobacteria</taxon>
        <taxon>Lysobacterales</taxon>
        <taxon>Lysobacteraceae</taxon>
        <taxon>Coralloluteibacterium</taxon>
    </lineage>
</organism>
<comment type="caution">
    <text evidence="2">The sequence shown here is derived from an EMBL/GenBank/DDBJ whole genome shotgun (WGS) entry which is preliminary data.</text>
</comment>
<dbReference type="EMBL" id="JAGQFT020000001">
    <property type="protein sequence ID" value="MBS7455700.1"/>
    <property type="molecule type" value="Genomic_DNA"/>
</dbReference>
<dbReference type="AlphaFoldDB" id="A0A8J7VXD3"/>
<feature type="chain" id="PRO_5042774306" description="Serine/threonine protein kinase" evidence="1">
    <location>
        <begin position="37"/>
        <end position="202"/>
    </location>
</feature>
<gene>
    <name evidence="3" type="ORF">KB893_000935</name>
    <name evidence="2" type="ORF">KB893_12970</name>
</gene>
<dbReference type="Proteomes" id="UP000675747">
    <property type="component" value="Unassembled WGS sequence"/>
</dbReference>
<feature type="signal peptide" evidence="1">
    <location>
        <begin position="1"/>
        <end position="36"/>
    </location>
</feature>
<evidence type="ECO:0000313" key="4">
    <source>
        <dbReference type="Proteomes" id="UP000675747"/>
    </source>
</evidence>
<reference evidence="2" key="2">
    <citation type="submission" date="2021-04" db="EMBL/GenBank/DDBJ databases">
        <authorList>
            <person name="Karlyshev A.V."/>
        </authorList>
    </citation>
    <scope>NUCLEOTIDE SEQUENCE</scope>
    <source>
        <strain evidence="2">LMG 29479</strain>
    </source>
</reference>